<dbReference type="InterPro" id="IPR011037">
    <property type="entry name" value="Pyrv_Knase-like_insert_dom_sf"/>
</dbReference>
<dbReference type="Pfam" id="PF03473">
    <property type="entry name" value="MOSC"/>
    <property type="match status" value="1"/>
</dbReference>
<feature type="domain" description="MOSC" evidence="1">
    <location>
        <begin position="31"/>
        <end position="118"/>
    </location>
</feature>
<dbReference type="EC" id="2.8.1.9" evidence="2"/>
<evidence type="ECO:0000259" key="1">
    <source>
        <dbReference type="PROSITE" id="PS51340"/>
    </source>
</evidence>
<dbReference type="Pfam" id="PF03476">
    <property type="entry name" value="MOSC_N"/>
    <property type="match status" value="1"/>
</dbReference>
<sequence length="118" mass="13443">MDVLKISMSPPQEIADGVSIWEWSGAALDEGDDASKWFSAYLGKPSRLVRFNADLVIVLLQASLDTLNEHLKDPVPINRFRPNILVDGCEPFSEDLWTDFRINNFTFQCCMLCFRCQV</sequence>
<dbReference type="InterPro" id="IPR005303">
    <property type="entry name" value="MOCOS_middle"/>
</dbReference>
<keyword evidence="3" id="KW-1185">Reference proteome</keyword>
<dbReference type="GO" id="GO:0032787">
    <property type="term" value="P:monocarboxylic acid metabolic process"/>
    <property type="evidence" value="ECO:0007669"/>
    <property type="project" value="UniProtKB-ARBA"/>
</dbReference>
<evidence type="ECO:0000313" key="2">
    <source>
        <dbReference type="EMBL" id="PRQ24426.1"/>
    </source>
</evidence>
<dbReference type="EMBL" id="PDCK01000044">
    <property type="protein sequence ID" value="PRQ24426.1"/>
    <property type="molecule type" value="Genomic_DNA"/>
</dbReference>
<dbReference type="GO" id="GO:0030151">
    <property type="term" value="F:molybdenum ion binding"/>
    <property type="evidence" value="ECO:0007669"/>
    <property type="project" value="InterPro"/>
</dbReference>
<evidence type="ECO:0000313" key="3">
    <source>
        <dbReference type="Proteomes" id="UP000238479"/>
    </source>
</evidence>
<gene>
    <name evidence="2" type="ORF">RchiOBHm_Chr6g0272271</name>
</gene>
<dbReference type="SUPFAM" id="SSF50800">
    <property type="entry name" value="PK beta-barrel domain-like"/>
    <property type="match status" value="1"/>
</dbReference>
<dbReference type="SUPFAM" id="SSF141673">
    <property type="entry name" value="MOSC N-terminal domain-like"/>
    <property type="match status" value="1"/>
</dbReference>
<reference evidence="2 3" key="1">
    <citation type="journal article" date="2018" name="Nat. Genet.">
        <title>The Rosa genome provides new insights in the design of modern roses.</title>
        <authorList>
            <person name="Bendahmane M."/>
        </authorList>
    </citation>
    <scope>NUCLEOTIDE SEQUENCE [LARGE SCALE GENOMIC DNA]</scope>
    <source>
        <strain evidence="3">cv. Old Blush</strain>
    </source>
</reference>
<dbReference type="GO" id="GO:0030170">
    <property type="term" value="F:pyridoxal phosphate binding"/>
    <property type="evidence" value="ECO:0007669"/>
    <property type="project" value="InterPro"/>
</dbReference>
<dbReference type="AlphaFoldDB" id="A0A2P6PR95"/>
<keyword evidence="2" id="KW-0808">Transferase</keyword>
<comment type="caution">
    <text evidence="2">The sequence shown here is derived from an EMBL/GenBank/DDBJ whole genome shotgun (WGS) entry which is preliminary data.</text>
</comment>
<organism evidence="2 3">
    <name type="scientific">Rosa chinensis</name>
    <name type="common">China rose</name>
    <dbReference type="NCBI Taxonomy" id="74649"/>
    <lineage>
        <taxon>Eukaryota</taxon>
        <taxon>Viridiplantae</taxon>
        <taxon>Streptophyta</taxon>
        <taxon>Embryophyta</taxon>
        <taxon>Tracheophyta</taxon>
        <taxon>Spermatophyta</taxon>
        <taxon>Magnoliopsida</taxon>
        <taxon>eudicotyledons</taxon>
        <taxon>Gunneridae</taxon>
        <taxon>Pentapetalae</taxon>
        <taxon>rosids</taxon>
        <taxon>fabids</taxon>
        <taxon>Rosales</taxon>
        <taxon>Rosaceae</taxon>
        <taxon>Rosoideae</taxon>
        <taxon>Rosoideae incertae sedis</taxon>
        <taxon>Rosa</taxon>
    </lineage>
</organism>
<dbReference type="Gramene" id="PRQ24426">
    <property type="protein sequence ID" value="PRQ24426"/>
    <property type="gene ID" value="RchiOBHm_Chr6g0272271"/>
</dbReference>
<dbReference type="InterPro" id="IPR005302">
    <property type="entry name" value="MoCF_Sase_C"/>
</dbReference>
<proteinExistence type="predicted"/>
<accession>A0A2P6PR95</accession>
<name>A0A2P6PR95_ROSCH</name>
<dbReference type="OMA" id="CATNNGV"/>
<dbReference type="Proteomes" id="UP000238479">
    <property type="component" value="Chromosome 6"/>
</dbReference>
<dbReference type="GO" id="GO:0008265">
    <property type="term" value="F:molybdenum cofactor sulfurtransferase activity"/>
    <property type="evidence" value="ECO:0007669"/>
    <property type="project" value="UniProtKB-EC"/>
</dbReference>
<protein>
    <submittedName>
        <fullName evidence="2">Putative molybdenum cofactor sulfurtransferase</fullName>
        <ecNumber evidence="2">2.8.1.9</ecNumber>
    </submittedName>
</protein>
<dbReference type="PROSITE" id="PS51340">
    <property type="entry name" value="MOSC"/>
    <property type="match status" value="1"/>
</dbReference>